<proteinExistence type="predicted"/>
<protein>
    <submittedName>
        <fullName evidence="2">Uncharacterized protein</fullName>
    </submittedName>
</protein>
<feature type="region of interest" description="Disordered" evidence="1">
    <location>
        <begin position="1"/>
        <end position="29"/>
    </location>
</feature>
<evidence type="ECO:0000256" key="1">
    <source>
        <dbReference type="SAM" id="MobiDB-lite"/>
    </source>
</evidence>
<feature type="compositionally biased region" description="Basic and acidic residues" evidence="1">
    <location>
        <begin position="16"/>
        <end position="29"/>
    </location>
</feature>
<organism evidence="2">
    <name type="scientific">marine metagenome</name>
    <dbReference type="NCBI Taxonomy" id="408172"/>
    <lineage>
        <taxon>unclassified sequences</taxon>
        <taxon>metagenomes</taxon>
        <taxon>ecological metagenomes</taxon>
    </lineage>
</organism>
<sequence>MGCEKANKHSRIHPAANDDQRRVEVRVETDDDGRREVILEDFSYGPGIGWYVQKTIRLDPQQVDALMGALCCAKQESQRPQSPARKILRGDAAERIVQLADFLNSPVE</sequence>
<gene>
    <name evidence="2" type="ORF">METZ01_LOCUS280138</name>
</gene>
<reference evidence="2" key="1">
    <citation type="submission" date="2018-05" db="EMBL/GenBank/DDBJ databases">
        <authorList>
            <person name="Lanie J.A."/>
            <person name="Ng W.-L."/>
            <person name="Kazmierczak K.M."/>
            <person name="Andrzejewski T.M."/>
            <person name="Davidsen T.M."/>
            <person name="Wayne K.J."/>
            <person name="Tettelin H."/>
            <person name="Glass J.I."/>
            <person name="Rusch D."/>
            <person name="Podicherti R."/>
            <person name="Tsui H.-C.T."/>
            <person name="Winkler M.E."/>
        </authorList>
    </citation>
    <scope>NUCLEOTIDE SEQUENCE</scope>
</reference>
<dbReference type="EMBL" id="UINC01082480">
    <property type="protein sequence ID" value="SVC27284.1"/>
    <property type="molecule type" value="Genomic_DNA"/>
</dbReference>
<evidence type="ECO:0000313" key="2">
    <source>
        <dbReference type="EMBL" id="SVC27284.1"/>
    </source>
</evidence>
<name>A0A382KR47_9ZZZZ</name>
<accession>A0A382KR47</accession>
<dbReference type="AlphaFoldDB" id="A0A382KR47"/>